<evidence type="ECO:0000256" key="11">
    <source>
        <dbReference type="SAM" id="MobiDB-lite"/>
    </source>
</evidence>
<dbReference type="GO" id="GO:0005829">
    <property type="term" value="C:cytosol"/>
    <property type="evidence" value="ECO:0007669"/>
    <property type="project" value="TreeGrafter"/>
</dbReference>
<feature type="region of interest" description="Disordered" evidence="11">
    <location>
        <begin position="405"/>
        <end position="431"/>
    </location>
</feature>
<dbReference type="EMBL" id="PDNA01000222">
    <property type="protein sequence ID" value="PGH02529.1"/>
    <property type="molecule type" value="Genomic_DNA"/>
</dbReference>
<evidence type="ECO:0000256" key="5">
    <source>
        <dbReference type="ARBA" id="ARBA00013801"/>
    </source>
</evidence>
<feature type="region of interest" description="Disordered" evidence="11">
    <location>
        <begin position="455"/>
        <end position="571"/>
    </location>
</feature>
<feature type="region of interest" description="Disordered" evidence="11">
    <location>
        <begin position="656"/>
        <end position="761"/>
    </location>
</feature>
<proteinExistence type="inferred from homology"/>
<evidence type="ECO:0000256" key="6">
    <source>
        <dbReference type="ARBA" id="ARBA00022448"/>
    </source>
</evidence>
<dbReference type="GO" id="GO:0034497">
    <property type="term" value="P:protein localization to phagophore assembly site"/>
    <property type="evidence" value="ECO:0007669"/>
    <property type="project" value="TreeGrafter"/>
</dbReference>
<dbReference type="InterPro" id="IPR036570">
    <property type="entry name" value="HORMA_dom_sf"/>
</dbReference>
<evidence type="ECO:0000256" key="8">
    <source>
        <dbReference type="ARBA" id="ARBA00022927"/>
    </source>
</evidence>
<feature type="region of interest" description="Disordered" evidence="11">
    <location>
        <begin position="1"/>
        <end position="47"/>
    </location>
</feature>
<feature type="compositionally biased region" description="Low complexity" evidence="11">
    <location>
        <begin position="497"/>
        <end position="527"/>
    </location>
</feature>
<dbReference type="FunFam" id="3.30.900.10:FF:000010">
    <property type="entry name" value="Autophagy-related protein 13"/>
    <property type="match status" value="1"/>
</dbReference>
<evidence type="ECO:0000256" key="1">
    <source>
        <dbReference type="ARBA" id="ARBA00004329"/>
    </source>
</evidence>
<evidence type="ECO:0000259" key="12">
    <source>
        <dbReference type="Pfam" id="PF10033"/>
    </source>
</evidence>
<dbReference type="STRING" id="1447883.A0A2B7X0W1"/>
<dbReference type="PANTHER" id="PTHR13430:SF4">
    <property type="entry name" value="AUTOPHAGY-RELATED PROTEIN 13"/>
    <property type="match status" value="1"/>
</dbReference>
<dbReference type="InterPro" id="IPR018731">
    <property type="entry name" value="Atg13_N"/>
</dbReference>
<dbReference type="Gene3D" id="6.10.140.1900">
    <property type="match status" value="1"/>
</dbReference>
<feature type="compositionally biased region" description="Gly residues" evidence="11">
    <location>
        <begin position="948"/>
        <end position="959"/>
    </location>
</feature>
<feature type="compositionally biased region" description="Low complexity" evidence="11">
    <location>
        <begin position="737"/>
        <end position="752"/>
    </location>
</feature>
<dbReference type="Proteomes" id="UP000224634">
    <property type="component" value="Unassembled WGS sequence"/>
</dbReference>
<comment type="similarity">
    <text evidence="3 10">Belongs to the ATG13 family. Fungi subfamily.</text>
</comment>
<comment type="subunit">
    <text evidence="4">Interacts with ATG1 to form the ATG1-ATG13 kinase complex.</text>
</comment>
<evidence type="ECO:0000256" key="4">
    <source>
        <dbReference type="ARBA" id="ARBA00011848"/>
    </source>
</evidence>
<feature type="compositionally biased region" description="Low complexity" evidence="11">
    <location>
        <begin position="543"/>
        <end position="562"/>
    </location>
</feature>
<evidence type="ECO:0000256" key="9">
    <source>
        <dbReference type="ARBA" id="ARBA00023006"/>
    </source>
</evidence>
<feature type="region of interest" description="Disordered" evidence="11">
    <location>
        <begin position="790"/>
        <end position="975"/>
    </location>
</feature>
<feature type="compositionally biased region" description="Low complexity" evidence="11">
    <location>
        <begin position="714"/>
        <end position="725"/>
    </location>
</feature>
<evidence type="ECO:0000256" key="10">
    <source>
        <dbReference type="RuleBase" id="RU361214"/>
    </source>
</evidence>
<keyword evidence="7" id="KW-0963">Cytoplasm</keyword>
<feature type="domain" description="Autophagy-related protein 13 N-terminal" evidence="12">
    <location>
        <begin position="81"/>
        <end position="321"/>
    </location>
</feature>
<evidence type="ECO:0000313" key="14">
    <source>
        <dbReference type="Proteomes" id="UP000224634"/>
    </source>
</evidence>
<comment type="subcellular location">
    <subcellularLocation>
        <location evidence="2">Cytoplasm</location>
    </subcellularLocation>
    <subcellularLocation>
        <location evidence="1">Preautophagosomal structure</location>
    </subcellularLocation>
</comment>
<feature type="compositionally biased region" description="Polar residues" evidence="11">
    <location>
        <begin position="905"/>
        <end position="918"/>
    </location>
</feature>
<feature type="compositionally biased region" description="Basic and acidic residues" evidence="11">
    <location>
        <begin position="27"/>
        <end position="36"/>
    </location>
</feature>
<keyword evidence="6" id="KW-0813">Transport</keyword>
<dbReference type="Gene3D" id="3.30.900.10">
    <property type="entry name" value="HORMA domain"/>
    <property type="match status" value="1"/>
</dbReference>
<dbReference type="PANTHER" id="PTHR13430">
    <property type="match status" value="1"/>
</dbReference>
<evidence type="ECO:0000256" key="7">
    <source>
        <dbReference type="ARBA" id="ARBA00022490"/>
    </source>
</evidence>
<feature type="compositionally biased region" description="Polar residues" evidence="11">
    <location>
        <begin position="10"/>
        <end position="19"/>
    </location>
</feature>
<comment type="caution">
    <text evidence="13">The sequence shown here is derived from an EMBL/GenBank/DDBJ whole genome shotgun (WGS) entry which is preliminary data.</text>
</comment>
<feature type="compositionally biased region" description="Polar residues" evidence="11">
    <location>
        <begin position="794"/>
        <end position="812"/>
    </location>
</feature>
<dbReference type="AlphaFoldDB" id="A0A2B7X0W1"/>
<dbReference type="Pfam" id="PF10033">
    <property type="entry name" value="ATG13"/>
    <property type="match status" value="1"/>
</dbReference>
<dbReference type="InterPro" id="IPR040182">
    <property type="entry name" value="ATG13"/>
</dbReference>
<dbReference type="OrthoDB" id="70161at2759"/>
<name>A0A2B7X0W1_POLH7</name>
<evidence type="ECO:0000256" key="3">
    <source>
        <dbReference type="ARBA" id="ARBA00005246"/>
    </source>
</evidence>
<dbReference type="GO" id="GO:1990316">
    <property type="term" value="C:Atg1/ULK1 kinase complex"/>
    <property type="evidence" value="ECO:0007669"/>
    <property type="project" value="InterPro"/>
</dbReference>
<dbReference type="GO" id="GO:0015031">
    <property type="term" value="P:protein transport"/>
    <property type="evidence" value="ECO:0007669"/>
    <property type="project" value="UniProtKB-KW"/>
</dbReference>
<keyword evidence="8" id="KW-0653">Protein transport</keyword>
<accession>A0A2B7X0W1</accession>
<sequence>MHQLPRPSPVTASPANSPQTNPARTNNPRDRDRDPEMALPQTEVGEYHTRGLGIEQETELNEQEQTSSSGKDAVTKLNQIVQNYHTKAALIIAHSRVDLPPSYLRGSDAKRVNRWFNVELDETDVLRGDLQIWKNCDTTDNRPPPLIIETFLDPDELTSSQSLVIIDDHGKRWDVLEALAASTSQAGRRSHKAKDNRVILERWRIELGDAPIDQPTDLNSILPKVYKKSIVIFRSLQAYSRFLPAWKFSKRQSKMKSSPALKIRYQIKEGSPGSQHPRVDNLTAPLYDSTDPTTESYSFGTIESPAGPFSVRVTYRTNCEFRVDDSEALLSSRFMGADDTFFRPSLPSDDTIRASGQEVGSLPVDTRDAEQPDHSQAYGSMSTFHHVGPRGASPISALRAARDMGNMSPQSPVYPSSPKGQAARVRSGDGAFHAQRRPSVSFPLFKAPPLSASPALLDTPFSTSPRTLPSRPGPTPSTSNRRSMPPPSTAASATRKASQASENAIASSASASPKPAPISKFSSSFSNRRGRLSSGAASKADDGNNSSGQASASSSTAQPSSGLLAEASGSMQADEDNISQFLKILDMGKDLLTPANSAELDASNRRTSAALSRFQRMRDSNAVLSDSMYSSLHLNRSSISSSRQLTSVPAMIQGASISTSSSPGKPISPHTPAIPSRLSANSIVDYTEHTENRRHRLSHEEHDSGLEGNTSDETAAPPTTSNASAIDIPTSPRPFISSYRRSSSAAQRRSSAVVDDDMGESFPFGMRSISLGAEDRSPLSLSALLRQQEPDNRGMTTNTQAGQPQPRPHTSQPSEETGPERPSSTSSTTPYQPRFAHHRGRGSISHTRSHSSTSSSFGRGNPIPTSAPDRDREPYNNGSGSNSGVSTAPDTRRPGAGSGAGVQRFGSTARNHPSSQANFFDEDEPLLFTMSDFSVSRRSLEEARRGSVGPGEAPGGGLRRGSSRRGTGSAGGFHG</sequence>
<feature type="compositionally biased region" description="Low complexity" evidence="11">
    <location>
        <begin position="813"/>
        <end position="830"/>
    </location>
</feature>
<reference evidence="13 14" key="1">
    <citation type="submission" date="2017-10" db="EMBL/GenBank/DDBJ databases">
        <title>Comparative genomics in systemic dimorphic fungi from Ajellomycetaceae.</title>
        <authorList>
            <person name="Munoz J.F."/>
            <person name="Mcewen J.G."/>
            <person name="Clay O.K."/>
            <person name="Cuomo C.A."/>
        </authorList>
    </citation>
    <scope>NUCLEOTIDE SEQUENCE [LARGE SCALE GENOMIC DNA]</scope>
    <source>
        <strain evidence="13 14">UAMH7299</strain>
    </source>
</reference>
<dbReference type="GO" id="GO:0000407">
    <property type="term" value="C:phagophore assembly site"/>
    <property type="evidence" value="ECO:0007669"/>
    <property type="project" value="UniProtKB-SubCell"/>
</dbReference>
<organism evidence="13 14">
    <name type="scientific">Polytolypa hystricis (strain UAMH7299)</name>
    <dbReference type="NCBI Taxonomy" id="1447883"/>
    <lineage>
        <taxon>Eukaryota</taxon>
        <taxon>Fungi</taxon>
        <taxon>Dikarya</taxon>
        <taxon>Ascomycota</taxon>
        <taxon>Pezizomycotina</taxon>
        <taxon>Eurotiomycetes</taxon>
        <taxon>Eurotiomycetidae</taxon>
        <taxon>Onygenales</taxon>
        <taxon>Onygenales incertae sedis</taxon>
        <taxon>Polytolypa</taxon>
    </lineage>
</organism>
<keyword evidence="9 10" id="KW-0072">Autophagy</keyword>
<protein>
    <recommendedName>
        <fullName evidence="5 10">Autophagy-related protein 13</fullName>
    </recommendedName>
</protein>
<dbReference type="GO" id="GO:0034727">
    <property type="term" value="P:piecemeal microautophagy of the nucleus"/>
    <property type="evidence" value="ECO:0007669"/>
    <property type="project" value="TreeGrafter"/>
</dbReference>
<dbReference type="GO" id="GO:0000423">
    <property type="term" value="P:mitophagy"/>
    <property type="evidence" value="ECO:0007669"/>
    <property type="project" value="TreeGrafter"/>
</dbReference>
<gene>
    <name evidence="13" type="ORF">AJ80_08840</name>
</gene>
<feature type="compositionally biased region" description="Low complexity" evidence="11">
    <location>
        <begin position="842"/>
        <end position="860"/>
    </location>
</feature>
<evidence type="ECO:0000313" key="13">
    <source>
        <dbReference type="EMBL" id="PGH02529.1"/>
    </source>
</evidence>
<feature type="region of interest" description="Disordered" evidence="11">
    <location>
        <begin position="346"/>
        <end position="373"/>
    </location>
</feature>
<keyword evidence="14" id="KW-1185">Reference proteome</keyword>
<evidence type="ECO:0000256" key="2">
    <source>
        <dbReference type="ARBA" id="ARBA00004496"/>
    </source>
</evidence>